<feature type="transmembrane region" description="Helical" evidence="1">
    <location>
        <begin position="6"/>
        <end position="25"/>
    </location>
</feature>
<name>A0A2P2MH42_RHIMU</name>
<dbReference type="AlphaFoldDB" id="A0A2P2MH42"/>
<proteinExistence type="predicted"/>
<keyword evidence="1" id="KW-1133">Transmembrane helix</keyword>
<keyword evidence="1" id="KW-0812">Transmembrane</keyword>
<sequence length="38" mass="4417">MTPFIHFQSLSCFFFLIDFSAFLCLNQSQNGRPRSQST</sequence>
<reference evidence="2" key="1">
    <citation type="submission" date="2018-02" db="EMBL/GenBank/DDBJ databases">
        <title>Rhizophora mucronata_Transcriptome.</title>
        <authorList>
            <person name="Meera S.P."/>
            <person name="Sreeshan A."/>
            <person name="Augustine A."/>
        </authorList>
    </citation>
    <scope>NUCLEOTIDE SEQUENCE</scope>
    <source>
        <tissue evidence="2">Leaf</tissue>
    </source>
</reference>
<dbReference type="EMBL" id="GGEC01048998">
    <property type="protein sequence ID" value="MBX29482.1"/>
    <property type="molecule type" value="Transcribed_RNA"/>
</dbReference>
<accession>A0A2P2MH42</accession>
<evidence type="ECO:0000256" key="1">
    <source>
        <dbReference type="SAM" id="Phobius"/>
    </source>
</evidence>
<organism evidence="2">
    <name type="scientific">Rhizophora mucronata</name>
    <name type="common">Asiatic mangrove</name>
    <dbReference type="NCBI Taxonomy" id="61149"/>
    <lineage>
        <taxon>Eukaryota</taxon>
        <taxon>Viridiplantae</taxon>
        <taxon>Streptophyta</taxon>
        <taxon>Embryophyta</taxon>
        <taxon>Tracheophyta</taxon>
        <taxon>Spermatophyta</taxon>
        <taxon>Magnoliopsida</taxon>
        <taxon>eudicotyledons</taxon>
        <taxon>Gunneridae</taxon>
        <taxon>Pentapetalae</taxon>
        <taxon>rosids</taxon>
        <taxon>fabids</taxon>
        <taxon>Malpighiales</taxon>
        <taxon>Rhizophoraceae</taxon>
        <taxon>Rhizophora</taxon>
    </lineage>
</organism>
<keyword evidence="1" id="KW-0472">Membrane</keyword>
<protein>
    <submittedName>
        <fullName evidence="2">Uncharacterized protein</fullName>
    </submittedName>
</protein>
<evidence type="ECO:0000313" key="2">
    <source>
        <dbReference type="EMBL" id="MBX29482.1"/>
    </source>
</evidence>